<evidence type="ECO:0000313" key="1">
    <source>
        <dbReference type="EMBL" id="GFO47985.1"/>
    </source>
</evidence>
<sequence>MVISGFRTLRQARVPVADLRANSLATVPPTPRFTIDPVGAQHKRCQSSTWEEKETVLTNQRPGVPVMHLREIQVTVTNRTRPGLQSRHTSLYYS</sequence>
<proteinExistence type="predicted"/>
<comment type="caution">
    <text evidence="1">The sequence shown here is derived from an EMBL/GenBank/DDBJ whole genome shotgun (WGS) entry which is preliminary data.</text>
</comment>
<keyword evidence="2" id="KW-1185">Reference proteome</keyword>
<dbReference type="AlphaFoldDB" id="A0AAV4DVA6"/>
<protein>
    <submittedName>
        <fullName evidence="1">Uncharacterized protein</fullName>
    </submittedName>
</protein>
<organism evidence="1 2">
    <name type="scientific">Plakobranchus ocellatus</name>
    <dbReference type="NCBI Taxonomy" id="259542"/>
    <lineage>
        <taxon>Eukaryota</taxon>
        <taxon>Metazoa</taxon>
        <taxon>Spiralia</taxon>
        <taxon>Lophotrochozoa</taxon>
        <taxon>Mollusca</taxon>
        <taxon>Gastropoda</taxon>
        <taxon>Heterobranchia</taxon>
        <taxon>Euthyneura</taxon>
        <taxon>Panpulmonata</taxon>
        <taxon>Sacoglossa</taxon>
        <taxon>Placobranchoidea</taxon>
        <taxon>Plakobranchidae</taxon>
        <taxon>Plakobranchus</taxon>
    </lineage>
</organism>
<dbReference type="EMBL" id="BLXT01008368">
    <property type="protein sequence ID" value="GFO47985.1"/>
    <property type="molecule type" value="Genomic_DNA"/>
</dbReference>
<name>A0AAV4DVA6_9GAST</name>
<dbReference type="Proteomes" id="UP000735302">
    <property type="component" value="Unassembled WGS sequence"/>
</dbReference>
<evidence type="ECO:0000313" key="2">
    <source>
        <dbReference type="Proteomes" id="UP000735302"/>
    </source>
</evidence>
<reference evidence="1 2" key="1">
    <citation type="journal article" date="2021" name="Elife">
        <title>Chloroplast acquisition without the gene transfer in kleptoplastic sea slugs, Plakobranchus ocellatus.</title>
        <authorList>
            <person name="Maeda T."/>
            <person name="Takahashi S."/>
            <person name="Yoshida T."/>
            <person name="Shimamura S."/>
            <person name="Takaki Y."/>
            <person name="Nagai Y."/>
            <person name="Toyoda A."/>
            <person name="Suzuki Y."/>
            <person name="Arimoto A."/>
            <person name="Ishii H."/>
            <person name="Satoh N."/>
            <person name="Nishiyama T."/>
            <person name="Hasebe M."/>
            <person name="Maruyama T."/>
            <person name="Minagawa J."/>
            <person name="Obokata J."/>
            <person name="Shigenobu S."/>
        </authorList>
    </citation>
    <scope>NUCLEOTIDE SEQUENCE [LARGE SCALE GENOMIC DNA]</scope>
</reference>
<gene>
    <name evidence="1" type="ORF">PoB_007449000</name>
</gene>
<accession>A0AAV4DVA6</accession>